<dbReference type="Pfam" id="PF07780">
    <property type="entry name" value="Spb1_C"/>
    <property type="match status" value="1"/>
</dbReference>
<feature type="compositionally biased region" description="Acidic residues" evidence="8">
    <location>
        <begin position="448"/>
        <end position="470"/>
    </location>
</feature>
<dbReference type="HAMAP" id="MF_01547">
    <property type="entry name" value="RNA_methyltr_E"/>
    <property type="match status" value="1"/>
</dbReference>
<organism evidence="12 13">
    <name type="scientific">Polyrhizophydium stewartii</name>
    <dbReference type="NCBI Taxonomy" id="2732419"/>
    <lineage>
        <taxon>Eukaryota</taxon>
        <taxon>Fungi</taxon>
        <taxon>Fungi incertae sedis</taxon>
        <taxon>Chytridiomycota</taxon>
        <taxon>Chytridiomycota incertae sedis</taxon>
        <taxon>Chytridiomycetes</taxon>
        <taxon>Rhizophydiales</taxon>
        <taxon>Rhizophydiales incertae sedis</taxon>
        <taxon>Polyrhizophydium</taxon>
    </lineage>
</organism>
<dbReference type="Gene3D" id="3.40.50.150">
    <property type="entry name" value="Vaccinia Virus protein VP39"/>
    <property type="match status" value="1"/>
</dbReference>
<keyword evidence="2 7" id="KW-0698">rRNA processing</keyword>
<feature type="compositionally biased region" description="Acidic residues" evidence="8">
    <location>
        <begin position="569"/>
        <end position="582"/>
    </location>
</feature>
<evidence type="ECO:0000313" key="12">
    <source>
        <dbReference type="EMBL" id="KAL2917789.1"/>
    </source>
</evidence>
<comment type="caution">
    <text evidence="7">Lacks conserved residue(s) required for the propagation of feature annotation.</text>
</comment>
<evidence type="ECO:0000259" key="9">
    <source>
        <dbReference type="Pfam" id="PF01728"/>
    </source>
</evidence>
<reference evidence="12 13" key="1">
    <citation type="submission" date="2023-09" db="EMBL/GenBank/DDBJ databases">
        <title>Pangenome analysis of Batrachochytrium dendrobatidis and related Chytrids.</title>
        <authorList>
            <person name="Yacoub M.N."/>
            <person name="Stajich J.E."/>
            <person name="James T.Y."/>
        </authorList>
    </citation>
    <scope>NUCLEOTIDE SEQUENCE [LARGE SCALE GENOMIC DNA]</scope>
    <source>
        <strain evidence="12 13">JEL0888</strain>
    </source>
</reference>
<evidence type="ECO:0000259" key="10">
    <source>
        <dbReference type="Pfam" id="PF07780"/>
    </source>
</evidence>
<dbReference type="InterPro" id="IPR029063">
    <property type="entry name" value="SAM-dependent_MTases_sf"/>
</dbReference>
<evidence type="ECO:0000256" key="7">
    <source>
        <dbReference type="HAMAP-Rule" id="MF_03163"/>
    </source>
</evidence>
<feature type="region of interest" description="Disordered" evidence="8">
    <location>
        <begin position="817"/>
        <end position="876"/>
    </location>
</feature>
<evidence type="ECO:0000256" key="8">
    <source>
        <dbReference type="SAM" id="MobiDB-lite"/>
    </source>
</evidence>
<evidence type="ECO:0000313" key="13">
    <source>
        <dbReference type="Proteomes" id="UP001527925"/>
    </source>
</evidence>
<evidence type="ECO:0000256" key="1">
    <source>
        <dbReference type="ARBA" id="ARBA00022517"/>
    </source>
</evidence>
<feature type="region of interest" description="Disordered" evidence="8">
    <location>
        <begin position="526"/>
        <end position="689"/>
    </location>
</feature>
<protein>
    <submittedName>
        <fullName evidence="12">AdoMet-dependent rRNA methyltransferase spb1</fullName>
    </submittedName>
</protein>
<dbReference type="PANTHER" id="PTHR10920">
    <property type="entry name" value="RIBOSOMAL RNA METHYLTRANSFERASE"/>
    <property type="match status" value="1"/>
</dbReference>
<keyword evidence="7" id="KW-0175">Coiled coil</keyword>
<comment type="caution">
    <text evidence="12">The sequence shown here is derived from an EMBL/GenBank/DDBJ whole genome shotgun (WGS) entry which is preliminary data.</text>
</comment>
<feature type="region of interest" description="Disordered" evidence="8">
    <location>
        <begin position="490"/>
        <end position="509"/>
    </location>
</feature>
<feature type="domain" description="Ribosomal RNA methyltransferase SPB1-like C-terminal" evidence="10">
    <location>
        <begin position="668"/>
        <end position="869"/>
    </location>
</feature>
<keyword evidence="6 7" id="KW-0539">Nucleus</keyword>
<comment type="similarity">
    <text evidence="7">Belongs to the class I-like SAM-binding methyltransferase superfamily. RNA methyltransferase RlmE family. SPB1 subfamily.</text>
</comment>
<gene>
    <name evidence="12" type="primary">SPB1</name>
    <name evidence="12" type="ORF">HK105_202662</name>
</gene>
<dbReference type="InterPro" id="IPR024576">
    <property type="entry name" value="rRNA_MeTfrase_Spb1_DUF3381"/>
</dbReference>
<feature type="compositionally biased region" description="Basic and acidic residues" evidence="8">
    <location>
        <begin position="471"/>
        <end position="480"/>
    </location>
</feature>
<feature type="coiled-coil region" evidence="7">
    <location>
        <begin position="343"/>
        <end position="390"/>
    </location>
</feature>
<comment type="subcellular location">
    <subcellularLocation>
        <location evidence="7">Nucleus</location>
        <location evidence="7">Nucleolus</location>
    </subcellularLocation>
</comment>
<dbReference type="InterPro" id="IPR015507">
    <property type="entry name" value="rRNA-MeTfrase_E"/>
</dbReference>
<evidence type="ECO:0000259" key="11">
    <source>
        <dbReference type="Pfam" id="PF11861"/>
    </source>
</evidence>
<evidence type="ECO:0000256" key="4">
    <source>
        <dbReference type="ARBA" id="ARBA00022679"/>
    </source>
</evidence>
<dbReference type="GO" id="GO:0032259">
    <property type="term" value="P:methylation"/>
    <property type="evidence" value="ECO:0007669"/>
    <property type="project" value="UniProtKB-KW"/>
</dbReference>
<feature type="compositionally biased region" description="Basic residues" evidence="8">
    <location>
        <begin position="840"/>
        <end position="851"/>
    </location>
</feature>
<dbReference type="Proteomes" id="UP001527925">
    <property type="component" value="Unassembled WGS sequence"/>
</dbReference>
<feature type="domain" description="DUF3381" evidence="11">
    <location>
        <begin position="241"/>
        <end position="395"/>
    </location>
</feature>
<feature type="compositionally biased region" description="Low complexity" evidence="8">
    <location>
        <begin position="436"/>
        <end position="445"/>
    </location>
</feature>
<feature type="compositionally biased region" description="Basic and acidic residues" evidence="8">
    <location>
        <begin position="852"/>
        <end position="864"/>
    </location>
</feature>
<keyword evidence="4 7" id="KW-0808">Transferase</keyword>
<accession>A0ABR4NE92</accession>
<dbReference type="InterPro" id="IPR050082">
    <property type="entry name" value="RNA_methyltr_RlmE"/>
</dbReference>
<evidence type="ECO:0000256" key="3">
    <source>
        <dbReference type="ARBA" id="ARBA00022603"/>
    </source>
</evidence>
<keyword evidence="5 7" id="KW-0949">S-adenosyl-L-methionine</keyword>
<sequence length="876" mass="98891">MAREKKYAKGRLDKYYHMAKEQGYRARSAFKLIQLNKKYGFLEKAKVLVDLLQVAAKHMPKPSIIIGLDLAPIKPIPGVITHVEDITTSKCRQTIKSELKTWKVDVFLHDGAPNVGTSWLQDAFTQSELTLSALKLATEFLMPNGTFVTKVFRSKDYNKLIWVFQQLFNKVEATKPASSRNVSAEIFVVCREYKAPKKIDPRLLDPKWAFKEIDDTKDEEEEDEKAIKEKQGAILNTLFHPEKRRRFRDGYEDGDYTLHTVSSVSSFIHSIDFLGIMARSNELHFEDDEVSKTILASPLTTDDIKEFLKDLKVLGKKEFRQLIKWRESIRAVLGLETRASVRAKKADAAKAAAEAAAQAEEDEDIEEKMLREREQQEQRERRTKKKQRERKAKLLLKLQLGMATPTDIGVDANKDVELMPEFEVGDTSDPKRAAKAVRAAEAAAARSDDEDAEDADGDEDDNDAALDSDEERERHLSRLEKEMDHMYEEFQARLAERNPSAKARKKREGLRAEFDEWYGVEYEKKAGLGDAAEGEVGANSDSDSDSDSDASMHDEDAGVTSRKRRSADADEDEDDEDDDEADAPMSKKARVFFDNPVFSMLKDTKGKPKENGANKPKSAFDDEMQLDSDDDADEHATAESKKKAKKAKKSKQEMLAAFGDDEDGGSKSGGKGDFAVVPVSRDDDDGEADDDFIIDTAQKYTLAQSMISKSGSRDAADDAYNRYAFGDRDGLPAWFLEDEGKHNKPSMPVTKEAAEIIRQRMRALDARPIKKVAEAKFRKQMRAQRRLEKVAKKAEGMNEEEDVPEKSKLEAISKLMSKAKSKKERAKPKLVVAKGANRGAKGRPRGVKGRYKMVDGRMRKDVQAMKRAQQKRKGRR</sequence>
<dbReference type="Pfam" id="PF11861">
    <property type="entry name" value="DUF3381"/>
    <property type="match status" value="1"/>
</dbReference>
<dbReference type="InterPro" id="IPR012920">
    <property type="entry name" value="rRNA_MeTfrase_SPB1-like_C"/>
</dbReference>
<feature type="compositionally biased region" description="Basic residues" evidence="8">
    <location>
        <begin position="817"/>
        <end position="828"/>
    </location>
</feature>
<feature type="active site" description="Proton acceptor" evidence="7">
    <location>
        <position position="150"/>
    </location>
</feature>
<feature type="compositionally biased region" description="Basic and acidic residues" evidence="8">
    <location>
        <begin position="602"/>
        <end position="612"/>
    </location>
</feature>
<dbReference type="GO" id="GO:0008168">
    <property type="term" value="F:methyltransferase activity"/>
    <property type="evidence" value="ECO:0007669"/>
    <property type="project" value="UniProtKB-KW"/>
</dbReference>
<dbReference type="InterPro" id="IPR002877">
    <property type="entry name" value="RNA_MeTrfase_FtsJ_dom"/>
</dbReference>
<keyword evidence="1 7" id="KW-0690">Ribosome biogenesis</keyword>
<keyword evidence="13" id="KW-1185">Reference proteome</keyword>
<evidence type="ECO:0000256" key="6">
    <source>
        <dbReference type="ARBA" id="ARBA00023242"/>
    </source>
</evidence>
<dbReference type="Pfam" id="PF01728">
    <property type="entry name" value="FtsJ"/>
    <property type="match status" value="1"/>
</dbReference>
<dbReference type="InterPro" id="IPR028589">
    <property type="entry name" value="SPB1-like"/>
</dbReference>
<dbReference type="HAMAP" id="MF_03163">
    <property type="entry name" value="RNA_methyltr_E_SPB1"/>
    <property type="match status" value="1"/>
</dbReference>
<feature type="region of interest" description="Disordered" evidence="8">
    <location>
        <begin position="422"/>
        <end position="480"/>
    </location>
</feature>
<proteinExistence type="inferred from homology"/>
<dbReference type="PANTHER" id="PTHR10920:SF13">
    <property type="entry name" value="PRE-RRNA 2'-O-RIBOSE RNA METHYLTRANSFERASE FTSJ3"/>
    <property type="match status" value="1"/>
</dbReference>
<evidence type="ECO:0000256" key="5">
    <source>
        <dbReference type="ARBA" id="ARBA00022691"/>
    </source>
</evidence>
<dbReference type="EMBL" id="JADGIZ020000009">
    <property type="protein sequence ID" value="KAL2917789.1"/>
    <property type="molecule type" value="Genomic_DNA"/>
</dbReference>
<evidence type="ECO:0000256" key="2">
    <source>
        <dbReference type="ARBA" id="ARBA00022552"/>
    </source>
</evidence>
<name>A0ABR4NE92_9FUNG</name>
<feature type="compositionally biased region" description="Acidic residues" evidence="8">
    <location>
        <begin position="621"/>
        <end position="633"/>
    </location>
</feature>
<feature type="domain" description="Ribosomal RNA methyltransferase FtsJ" evidence="9">
    <location>
        <begin position="24"/>
        <end position="193"/>
    </location>
</feature>
<keyword evidence="3 7" id="KW-0489">Methyltransferase</keyword>
<dbReference type="SUPFAM" id="SSF53335">
    <property type="entry name" value="S-adenosyl-L-methionine-dependent methyltransferases"/>
    <property type="match status" value="1"/>
</dbReference>